<dbReference type="PANTHER" id="PTHR46797">
    <property type="entry name" value="HTH-TYPE TRANSCRIPTIONAL REGULATOR"/>
    <property type="match status" value="1"/>
</dbReference>
<dbReference type="AlphaFoldDB" id="A0A9D2CHQ6"/>
<comment type="caution">
    <text evidence="5">The sequence shown here is derived from an EMBL/GenBank/DDBJ whole genome shotgun (WGS) entry which is preliminary data.</text>
</comment>
<dbReference type="EMBL" id="DXCP01000033">
    <property type="protein sequence ID" value="HIY79651.1"/>
    <property type="molecule type" value="Genomic_DNA"/>
</dbReference>
<dbReference type="SMART" id="SM00530">
    <property type="entry name" value="HTH_XRE"/>
    <property type="match status" value="1"/>
</dbReference>
<dbReference type="SUPFAM" id="SSF47413">
    <property type="entry name" value="lambda repressor-like DNA-binding domains"/>
    <property type="match status" value="1"/>
</dbReference>
<evidence type="ECO:0000259" key="4">
    <source>
        <dbReference type="PROSITE" id="PS50943"/>
    </source>
</evidence>
<reference evidence="5" key="1">
    <citation type="journal article" date="2021" name="PeerJ">
        <title>Extensive microbial diversity within the chicken gut microbiome revealed by metagenomics and culture.</title>
        <authorList>
            <person name="Gilroy R."/>
            <person name="Ravi A."/>
            <person name="Getino M."/>
            <person name="Pursley I."/>
            <person name="Horton D.L."/>
            <person name="Alikhan N.F."/>
            <person name="Baker D."/>
            <person name="Gharbi K."/>
            <person name="Hall N."/>
            <person name="Watson M."/>
            <person name="Adriaenssens E.M."/>
            <person name="Foster-Nyarko E."/>
            <person name="Jarju S."/>
            <person name="Secka A."/>
            <person name="Antonio M."/>
            <person name="Oren A."/>
            <person name="Chaudhuri R.R."/>
            <person name="La Ragione R."/>
            <person name="Hildebrand F."/>
            <person name="Pallen M.J."/>
        </authorList>
    </citation>
    <scope>NUCLEOTIDE SEQUENCE</scope>
    <source>
        <strain evidence="5">ChiHjej10B9-743</strain>
    </source>
</reference>
<organism evidence="5 6">
    <name type="scientific">Candidatus Olsenella excrementavium</name>
    <dbReference type="NCBI Taxonomy" id="2838709"/>
    <lineage>
        <taxon>Bacteria</taxon>
        <taxon>Bacillati</taxon>
        <taxon>Actinomycetota</taxon>
        <taxon>Coriobacteriia</taxon>
        <taxon>Coriobacteriales</taxon>
        <taxon>Atopobiaceae</taxon>
        <taxon>Olsenella</taxon>
    </lineage>
</organism>
<reference evidence="5" key="2">
    <citation type="submission" date="2021-04" db="EMBL/GenBank/DDBJ databases">
        <authorList>
            <person name="Gilroy R."/>
        </authorList>
    </citation>
    <scope>NUCLEOTIDE SEQUENCE</scope>
    <source>
        <strain evidence="5">ChiHjej10B9-743</strain>
    </source>
</reference>
<proteinExistence type="predicted"/>
<accession>A0A9D2CHQ6</accession>
<dbReference type="Gene3D" id="1.10.260.40">
    <property type="entry name" value="lambda repressor-like DNA-binding domains"/>
    <property type="match status" value="1"/>
</dbReference>
<dbReference type="InterPro" id="IPR010982">
    <property type="entry name" value="Lambda_DNA-bd_dom_sf"/>
</dbReference>
<evidence type="ECO:0000313" key="6">
    <source>
        <dbReference type="Proteomes" id="UP000824133"/>
    </source>
</evidence>
<dbReference type="InterPro" id="IPR050807">
    <property type="entry name" value="TransReg_Diox_bact_type"/>
</dbReference>
<dbReference type="PROSITE" id="PS50943">
    <property type="entry name" value="HTH_CROC1"/>
    <property type="match status" value="1"/>
</dbReference>
<evidence type="ECO:0000313" key="5">
    <source>
        <dbReference type="EMBL" id="HIY79651.1"/>
    </source>
</evidence>
<keyword evidence="2" id="KW-0238">DNA-binding</keyword>
<dbReference type="CDD" id="cd00093">
    <property type="entry name" value="HTH_XRE"/>
    <property type="match status" value="1"/>
</dbReference>
<dbReference type="InterPro" id="IPR001387">
    <property type="entry name" value="Cro/C1-type_HTH"/>
</dbReference>
<evidence type="ECO:0000256" key="3">
    <source>
        <dbReference type="ARBA" id="ARBA00023163"/>
    </source>
</evidence>
<dbReference type="Pfam" id="PF01381">
    <property type="entry name" value="HTH_3"/>
    <property type="match status" value="1"/>
</dbReference>
<evidence type="ECO:0000256" key="1">
    <source>
        <dbReference type="ARBA" id="ARBA00023015"/>
    </source>
</evidence>
<dbReference type="GO" id="GO:0005829">
    <property type="term" value="C:cytosol"/>
    <property type="evidence" value="ECO:0007669"/>
    <property type="project" value="TreeGrafter"/>
</dbReference>
<name>A0A9D2CHQ6_9ACTN</name>
<protein>
    <submittedName>
        <fullName evidence="5">Helix-turn-helix transcriptional regulator</fullName>
    </submittedName>
</protein>
<sequence>MDVIHVFAVNVRKYRKRKGLSQEAFAEKCNLHRTYISALEREKRNISLRNVQAISDALEIEPYWLFVDSSISPSEPLGEFDGLGGITSHQPK</sequence>
<keyword evidence="1" id="KW-0805">Transcription regulation</keyword>
<dbReference type="GO" id="GO:0003677">
    <property type="term" value="F:DNA binding"/>
    <property type="evidence" value="ECO:0007669"/>
    <property type="project" value="UniProtKB-KW"/>
</dbReference>
<gene>
    <name evidence="5" type="ORF">IAA42_04350</name>
</gene>
<keyword evidence="3" id="KW-0804">Transcription</keyword>
<dbReference type="Proteomes" id="UP000824133">
    <property type="component" value="Unassembled WGS sequence"/>
</dbReference>
<dbReference type="PANTHER" id="PTHR46797:SF23">
    <property type="entry name" value="HTH-TYPE TRANSCRIPTIONAL REGULATOR SUTR"/>
    <property type="match status" value="1"/>
</dbReference>
<feature type="domain" description="HTH cro/C1-type" evidence="4">
    <location>
        <begin position="11"/>
        <end position="65"/>
    </location>
</feature>
<evidence type="ECO:0000256" key="2">
    <source>
        <dbReference type="ARBA" id="ARBA00023125"/>
    </source>
</evidence>
<dbReference type="GO" id="GO:0003700">
    <property type="term" value="F:DNA-binding transcription factor activity"/>
    <property type="evidence" value="ECO:0007669"/>
    <property type="project" value="TreeGrafter"/>
</dbReference>